<feature type="domain" description="HD" evidence="1">
    <location>
        <begin position="201"/>
        <end position="291"/>
    </location>
</feature>
<dbReference type="Gene3D" id="1.10.3210.10">
    <property type="entry name" value="Hypothetical protein af1432"/>
    <property type="match status" value="1"/>
</dbReference>
<dbReference type="RefSeq" id="WP_075074548.1">
    <property type="nucleotide sequence ID" value="NZ_DF967972.1"/>
</dbReference>
<name>A0A0S7BL57_9CHLR</name>
<proteinExistence type="predicted"/>
<dbReference type="STRING" id="360412.LARV_03149"/>
<dbReference type="InterPro" id="IPR003607">
    <property type="entry name" value="HD/PDEase_dom"/>
</dbReference>
<dbReference type="InterPro" id="IPR052550">
    <property type="entry name" value="Pyrimidine_5'-ntase_YjjG"/>
</dbReference>
<organism evidence="2">
    <name type="scientific">Longilinea arvoryzae</name>
    <dbReference type="NCBI Taxonomy" id="360412"/>
    <lineage>
        <taxon>Bacteria</taxon>
        <taxon>Bacillati</taxon>
        <taxon>Chloroflexota</taxon>
        <taxon>Anaerolineae</taxon>
        <taxon>Anaerolineales</taxon>
        <taxon>Anaerolineaceae</taxon>
        <taxon>Longilinea</taxon>
    </lineage>
</organism>
<dbReference type="InterPro" id="IPR006674">
    <property type="entry name" value="HD_domain"/>
</dbReference>
<dbReference type="AlphaFoldDB" id="A0A0S7BL57"/>
<dbReference type="SUPFAM" id="SSF56784">
    <property type="entry name" value="HAD-like"/>
    <property type="match status" value="1"/>
</dbReference>
<dbReference type="InterPro" id="IPR036412">
    <property type="entry name" value="HAD-like_sf"/>
</dbReference>
<protein>
    <submittedName>
        <fullName evidence="2">Predicted hydrolase</fullName>
    </submittedName>
</protein>
<keyword evidence="3" id="KW-1185">Reference proteome</keyword>
<gene>
    <name evidence="2" type="ORF">LARV_03149</name>
</gene>
<dbReference type="Pfam" id="PF01966">
    <property type="entry name" value="HD"/>
    <property type="match status" value="1"/>
</dbReference>
<reference evidence="2" key="1">
    <citation type="submission" date="2015-07" db="EMBL/GenBank/DDBJ databases">
        <title>Draft Genome Sequences of Anaerolinea thermolimosa IMO-1, Bellilinea caldifistulae GOMI-1, Leptolinea tardivitalis YMTK-2, Levilinea saccharolytica KIBI-1,Longilinea arvoryzae KOME-1, Previously Described as Members of the Anaerolineaceae (Chloroflexi).</title>
        <authorList>
            <person name="Sekiguchi Y."/>
            <person name="Ohashi A."/>
            <person name="Matsuura N."/>
            <person name="Tourlousse M.D."/>
        </authorList>
    </citation>
    <scope>NUCLEOTIDE SEQUENCE [LARGE SCALE GENOMIC DNA]</scope>
    <source>
        <strain evidence="2">KOME-1</strain>
    </source>
</reference>
<dbReference type="PANTHER" id="PTHR47478">
    <property type="match status" value="1"/>
</dbReference>
<sequence length="355" mass="39277">MDTNTKSSTIIAFDWGDTLMLDLPQYNGPMVDWPEVIAVEGAQSTLSELSQHNQLIVATNAAASNPEKVRAALQRVGLAEFIGDIFTSHIVNGKKPQREFFRSIERKYNPEAEFIMVGDSYSSDIVGAWQAGWLAVWYNPSDDAAPGLMPLHDLEIRHLDALPAALAQPRLPGWTQAISWLTEQKAPASLQLHIQAVSAAAYQMAVWMHAAGEPVNPLLAQRGAMLHDLAKVSSLHDKHTNHGEAAAHILIERGQPALAEIARRHLLTNLLNPALAPRTWEEKIVFMADKLMEGSHLVTLDQRINALSRRYSRFSAGIQACQAPLRNLQKELCAHMHIPESQLTDRLQDAFLGHA</sequence>
<dbReference type="Gene3D" id="3.40.50.1000">
    <property type="entry name" value="HAD superfamily/HAD-like"/>
    <property type="match status" value="1"/>
</dbReference>
<dbReference type="CDD" id="cd00077">
    <property type="entry name" value="HDc"/>
    <property type="match status" value="1"/>
</dbReference>
<dbReference type="InterPro" id="IPR023214">
    <property type="entry name" value="HAD_sf"/>
</dbReference>
<dbReference type="Pfam" id="PF13419">
    <property type="entry name" value="HAD_2"/>
    <property type="match status" value="1"/>
</dbReference>
<dbReference type="PANTHER" id="PTHR47478:SF1">
    <property type="entry name" value="PYRIMIDINE 5'-NUCLEOTIDASE YJJG"/>
    <property type="match status" value="1"/>
</dbReference>
<dbReference type="OrthoDB" id="9809962at2"/>
<dbReference type="Proteomes" id="UP000055060">
    <property type="component" value="Unassembled WGS sequence"/>
</dbReference>
<dbReference type="SUPFAM" id="SSF109604">
    <property type="entry name" value="HD-domain/PDEase-like"/>
    <property type="match status" value="1"/>
</dbReference>
<evidence type="ECO:0000313" key="2">
    <source>
        <dbReference type="EMBL" id="GAP15363.1"/>
    </source>
</evidence>
<dbReference type="GO" id="GO:0016787">
    <property type="term" value="F:hydrolase activity"/>
    <property type="evidence" value="ECO:0007669"/>
    <property type="project" value="UniProtKB-KW"/>
</dbReference>
<accession>A0A0S7BL57</accession>
<keyword evidence="2" id="KW-0378">Hydrolase</keyword>
<dbReference type="EMBL" id="DF967972">
    <property type="protein sequence ID" value="GAP15363.1"/>
    <property type="molecule type" value="Genomic_DNA"/>
</dbReference>
<evidence type="ECO:0000259" key="1">
    <source>
        <dbReference type="Pfam" id="PF01966"/>
    </source>
</evidence>
<dbReference type="InterPro" id="IPR041492">
    <property type="entry name" value="HAD_2"/>
</dbReference>
<evidence type="ECO:0000313" key="3">
    <source>
        <dbReference type="Proteomes" id="UP000055060"/>
    </source>
</evidence>